<proteinExistence type="predicted"/>
<organism evidence="1 2">
    <name type="scientific">Auriscalpium vulgare</name>
    <dbReference type="NCBI Taxonomy" id="40419"/>
    <lineage>
        <taxon>Eukaryota</taxon>
        <taxon>Fungi</taxon>
        <taxon>Dikarya</taxon>
        <taxon>Basidiomycota</taxon>
        <taxon>Agaricomycotina</taxon>
        <taxon>Agaricomycetes</taxon>
        <taxon>Russulales</taxon>
        <taxon>Auriscalpiaceae</taxon>
        <taxon>Auriscalpium</taxon>
    </lineage>
</organism>
<dbReference type="EMBL" id="MU275854">
    <property type="protein sequence ID" value="KAI0051210.1"/>
    <property type="molecule type" value="Genomic_DNA"/>
</dbReference>
<sequence>MFSISPQQHPRYYHHLNIPTVPNAPKPSPPVTSRNDPWNHKATTYAWLVEQELAAMSKKTEETRRWVVQQQIHFGLLRPERPTAGAGERRDSRKRRWDGRDAGAEQDAEAARCAEQLRDAQRHAQRHEDRNRLLQEEFERMEAKWRERNERVHKRVRDERRWIEEQRGRAEKTERLRVAEAWNAYERRWAATMNSTGLLSFKTIPWPVATPPRDAGAITPDAIAKFILSPAHSAGVQRKDRIKTALRRWHPDRFGRLLGRVDVRERIAVERGVGIVARCLNELMARENR</sequence>
<protein>
    <submittedName>
        <fullName evidence="1">Uncharacterized protein</fullName>
    </submittedName>
</protein>
<evidence type="ECO:0000313" key="2">
    <source>
        <dbReference type="Proteomes" id="UP000814033"/>
    </source>
</evidence>
<evidence type="ECO:0000313" key="1">
    <source>
        <dbReference type="EMBL" id="KAI0051210.1"/>
    </source>
</evidence>
<keyword evidence="2" id="KW-1185">Reference proteome</keyword>
<accession>A0ACB8S5N5</accession>
<reference evidence="1" key="2">
    <citation type="journal article" date="2022" name="New Phytol.">
        <title>Evolutionary transition to the ectomycorrhizal habit in the genomes of a hyperdiverse lineage of mushroom-forming fungi.</title>
        <authorList>
            <person name="Looney B."/>
            <person name="Miyauchi S."/>
            <person name="Morin E."/>
            <person name="Drula E."/>
            <person name="Courty P.E."/>
            <person name="Kohler A."/>
            <person name="Kuo A."/>
            <person name="LaButti K."/>
            <person name="Pangilinan J."/>
            <person name="Lipzen A."/>
            <person name="Riley R."/>
            <person name="Andreopoulos W."/>
            <person name="He G."/>
            <person name="Johnson J."/>
            <person name="Nolan M."/>
            <person name="Tritt A."/>
            <person name="Barry K.W."/>
            <person name="Grigoriev I.V."/>
            <person name="Nagy L.G."/>
            <person name="Hibbett D."/>
            <person name="Henrissat B."/>
            <person name="Matheny P.B."/>
            <person name="Labbe J."/>
            <person name="Martin F.M."/>
        </authorList>
    </citation>
    <scope>NUCLEOTIDE SEQUENCE</scope>
    <source>
        <strain evidence="1">FP105234-sp</strain>
    </source>
</reference>
<gene>
    <name evidence="1" type="ORF">FA95DRAFT_1485917</name>
</gene>
<comment type="caution">
    <text evidence="1">The sequence shown here is derived from an EMBL/GenBank/DDBJ whole genome shotgun (WGS) entry which is preliminary data.</text>
</comment>
<reference evidence="1" key="1">
    <citation type="submission" date="2021-02" db="EMBL/GenBank/DDBJ databases">
        <authorList>
            <consortium name="DOE Joint Genome Institute"/>
            <person name="Ahrendt S."/>
            <person name="Looney B.P."/>
            <person name="Miyauchi S."/>
            <person name="Morin E."/>
            <person name="Drula E."/>
            <person name="Courty P.E."/>
            <person name="Chicoki N."/>
            <person name="Fauchery L."/>
            <person name="Kohler A."/>
            <person name="Kuo A."/>
            <person name="Labutti K."/>
            <person name="Pangilinan J."/>
            <person name="Lipzen A."/>
            <person name="Riley R."/>
            <person name="Andreopoulos W."/>
            <person name="He G."/>
            <person name="Johnson J."/>
            <person name="Barry K.W."/>
            <person name="Grigoriev I.V."/>
            <person name="Nagy L."/>
            <person name="Hibbett D."/>
            <person name="Henrissat B."/>
            <person name="Matheny P.B."/>
            <person name="Labbe J."/>
            <person name="Martin F."/>
        </authorList>
    </citation>
    <scope>NUCLEOTIDE SEQUENCE</scope>
    <source>
        <strain evidence="1">FP105234-sp</strain>
    </source>
</reference>
<dbReference type="Proteomes" id="UP000814033">
    <property type="component" value="Unassembled WGS sequence"/>
</dbReference>
<name>A0ACB8S5N5_9AGAM</name>